<evidence type="ECO:0000259" key="1">
    <source>
        <dbReference type="Pfam" id="PF01408"/>
    </source>
</evidence>
<dbReference type="PANTHER" id="PTHR43377">
    <property type="entry name" value="BILIVERDIN REDUCTASE A"/>
    <property type="match status" value="1"/>
</dbReference>
<feature type="domain" description="Gfo/Idh/MocA-like oxidoreductase C-terminal" evidence="2">
    <location>
        <begin position="143"/>
        <end position="345"/>
    </location>
</feature>
<evidence type="ECO:0000313" key="4">
    <source>
        <dbReference type="Proteomes" id="UP000324758"/>
    </source>
</evidence>
<dbReference type="SUPFAM" id="SSF55347">
    <property type="entry name" value="Glyceraldehyde-3-phosphate dehydrogenase-like, C-terminal domain"/>
    <property type="match status" value="1"/>
</dbReference>
<dbReference type="RefSeq" id="WP_148774831.1">
    <property type="nucleotide sequence ID" value="NZ_VSSS01000038.1"/>
</dbReference>
<dbReference type="OrthoDB" id="9792935at2"/>
<dbReference type="SUPFAM" id="SSF51735">
    <property type="entry name" value="NAD(P)-binding Rossmann-fold domains"/>
    <property type="match status" value="1"/>
</dbReference>
<dbReference type="InterPro" id="IPR051450">
    <property type="entry name" value="Gfo/Idh/MocA_Oxidoreductases"/>
</dbReference>
<evidence type="ECO:0000313" key="3">
    <source>
        <dbReference type="EMBL" id="TYL92363.1"/>
    </source>
</evidence>
<sequence length="363" mass="39957">MTYKVLHVGAGGFGAFWCDTYLPANIADGTIEIAGLVDIDSKALERSRKHLGLKPEQCFTSAEEAFQMVSADFCSIVIPPALHESIVDLALARGMHILSEKPIADTMEASVRIAAKVKASGRKMGITMSHRFDQDKTTLKGVVSAQALGRINTVSCRFASDMRVHDTWGRFRHEMAHPMLIEGAVHHLDIMADLAGASCTSIFSRTWKPEWAEYNGDTDALVLLEFANGARGVYEASSAQSTGLNDWTSEYFRVEAAAGTAILDHREVEVFHRQPKRIRQTNRQGKGQQVSLLPGKKWRNALLIEQFCQWLDGGSPMATNIEDNLQSVAMVFSAIESARIGQPIRVQEFLESFQESTALGAAK</sequence>
<keyword evidence="4" id="KW-1185">Reference proteome</keyword>
<dbReference type="GO" id="GO:0000166">
    <property type="term" value="F:nucleotide binding"/>
    <property type="evidence" value="ECO:0007669"/>
    <property type="project" value="InterPro"/>
</dbReference>
<organism evidence="3 4">
    <name type="scientific">Bradyrhizobium rifense</name>
    <dbReference type="NCBI Taxonomy" id="515499"/>
    <lineage>
        <taxon>Bacteria</taxon>
        <taxon>Pseudomonadati</taxon>
        <taxon>Pseudomonadota</taxon>
        <taxon>Alphaproteobacteria</taxon>
        <taxon>Hyphomicrobiales</taxon>
        <taxon>Nitrobacteraceae</taxon>
        <taxon>Bradyrhizobium</taxon>
    </lineage>
</organism>
<dbReference type="AlphaFoldDB" id="A0A5D3KLH4"/>
<dbReference type="Pfam" id="PF02894">
    <property type="entry name" value="GFO_IDH_MocA_C"/>
    <property type="match status" value="1"/>
</dbReference>
<dbReference type="PANTHER" id="PTHR43377:SF1">
    <property type="entry name" value="BILIVERDIN REDUCTASE A"/>
    <property type="match status" value="1"/>
</dbReference>
<dbReference type="InterPro" id="IPR036291">
    <property type="entry name" value="NAD(P)-bd_dom_sf"/>
</dbReference>
<gene>
    <name evidence="3" type="ORF">FXB40_24960</name>
</gene>
<dbReference type="Pfam" id="PF01408">
    <property type="entry name" value="GFO_IDH_MocA"/>
    <property type="match status" value="1"/>
</dbReference>
<protein>
    <submittedName>
        <fullName evidence="3">Gfo/Idh/MocA family oxidoreductase</fullName>
    </submittedName>
</protein>
<dbReference type="Gene3D" id="3.30.360.10">
    <property type="entry name" value="Dihydrodipicolinate Reductase, domain 2"/>
    <property type="match status" value="1"/>
</dbReference>
<dbReference type="InterPro" id="IPR004104">
    <property type="entry name" value="Gfo/Idh/MocA-like_OxRdtase_C"/>
</dbReference>
<proteinExistence type="predicted"/>
<dbReference type="EMBL" id="VSSS01000038">
    <property type="protein sequence ID" value="TYL92363.1"/>
    <property type="molecule type" value="Genomic_DNA"/>
</dbReference>
<dbReference type="Gene3D" id="3.40.50.720">
    <property type="entry name" value="NAD(P)-binding Rossmann-like Domain"/>
    <property type="match status" value="1"/>
</dbReference>
<feature type="domain" description="Gfo/Idh/MocA-like oxidoreductase N-terminal" evidence="1">
    <location>
        <begin position="5"/>
        <end position="124"/>
    </location>
</feature>
<evidence type="ECO:0000259" key="2">
    <source>
        <dbReference type="Pfam" id="PF02894"/>
    </source>
</evidence>
<reference evidence="3 4" key="1">
    <citation type="submission" date="2019-08" db="EMBL/GenBank/DDBJ databases">
        <title>Bradyrhizobium hipponensis sp. nov., a rhizobium isolated from a Lupinus angustifolius root nodule in Tunisia.</title>
        <authorList>
            <person name="Off K."/>
            <person name="Rejili M."/>
            <person name="Mars M."/>
            <person name="Brachmann A."/>
            <person name="Marin M."/>
        </authorList>
    </citation>
    <scope>NUCLEOTIDE SEQUENCE [LARGE SCALE GENOMIC DNA]</scope>
    <source>
        <strain evidence="3 4">CTAW71</strain>
    </source>
</reference>
<comment type="caution">
    <text evidence="3">The sequence shown here is derived from an EMBL/GenBank/DDBJ whole genome shotgun (WGS) entry which is preliminary data.</text>
</comment>
<dbReference type="InterPro" id="IPR000683">
    <property type="entry name" value="Gfo/Idh/MocA-like_OxRdtase_N"/>
</dbReference>
<dbReference type="Proteomes" id="UP000324758">
    <property type="component" value="Unassembled WGS sequence"/>
</dbReference>
<accession>A0A5D3KLH4</accession>
<name>A0A5D3KLH4_9BRAD</name>